<dbReference type="Pfam" id="PF00805">
    <property type="entry name" value="Pentapeptide"/>
    <property type="match status" value="1"/>
</dbReference>
<keyword evidence="2" id="KW-1185">Reference proteome</keyword>
<reference evidence="1 2" key="1">
    <citation type="submission" date="2019-02" db="EMBL/GenBank/DDBJ databases">
        <title>Draft genome sequence of Amycolatopsis sp. 8-3EHSu isolated from roots of Suaeda maritima.</title>
        <authorList>
            <person name="Duangmal K."/>
            <person name="Chantavorakit T."/>
        </authorList>
    </citation>
    <scope>NUCLEOTIDE SEQUENCE [LARGE SCALE GENOMIC DNA]</scope>
    <source>
        <strain evidence="1 2">8-3EHSu</strain>
    </source>
</reference>
<sequence length="220" mass="23768">MVSRTLDRGLRVRRPDLDEDLPAGPATFDDEFELHGTRVDHADVEVPDAVGTLAKVIVGGTSLAGSRFGKLELEDSRFEATDLSNAAWPEVVARRVEFLRCRGVGWRCDFALAGDVYLQGCRLDYAMIDVKRVRGLLVLDDCSLREASLSGDLSKVVFTGCDLTGADFQATVADGCDLRGSTLDRVRGLLNLRGAKIDPQQLMAVAAQLATSAGLVIVED</sequence>
<dbReference type="Proteomes" id="UP000292003">
    <property type="component" value="Unassembled WGS sequence"/>
</dbReference>
<dbReference type="RefSeq" id="WP_130473574.1">
    <property type="nucleotide sequence ID" value="NZ_SFCC01000001.1"/>
</dbReference>
<evidence type="ECO:0000313" key="1">
    <source>
        <dbReference type="EMBL" id="RZQ66005.1"/>
    </source>
</evidence>
<protein>
    <submittedName>
        <fullName evidence="1">Pentapeptide repeat-containing protein</fullName>
    </submittedName>
</protein>
<dbReference type="OrthoDB" id="5178273at2"/>
<dbReference type="InterPro" id="IPR001646">
    <property type="entry name" value="5peptide_repeat"/>
</dbReference>
<dbReference type="SUPFAM" id="SSF141571">
    <property type="entry name" value="Pentapeptide repeat-like"/>
    <property type="match status" value="1"/>
</dbReference>
<dbReference type="Gene3D" id="2.160.20.80">
    <property type="entry name" value="E3 ubiquitin-protein ligase SopA"/>
    <property type="match status" value="1"/>
</dbReference>
<evidence type="ECO:0000313" key="2">
    <source>
        <dbReference type="Proteomes" id="UP000292003"/>
    </source>
</evidence>
<accession>A0A4V2EMR3</accession>
<organism evidence="1 2">
    <name type="scientific">Amycolatopsis suaedae</name>
    <dbReference type="NCBI Taxonomy" id="2510978"/>
    <lineage>
        <taxon>Bacteria</taxon>
        <taxon>Bacillati</taxon>
        <taxon>Actinomycetota</taxon>
        <taxon>Actinomycetes</taxon>
        <taxon>Pseudonocardiales</taxon>
        <taxon>Pseudonocardiaceae</taxon>
        <taxon>Amycolatopsis</taxon>
    </lineage>
</organism>
<comment type="caution">
    <text evidence="1">The sequence shown here is derived from an EMBL/GenBank/DDBJ whole genome shotgun (WGS) entry which is preliminary data.</text>
</comment>
<dbReference type="EMBL" id="SFCC01000001">
    <property type="protein sequence ID" value="RZQ66005.1"/>
    <property type="molecule type" value="Genomic_DNA"/>
</dbReference>
<gene>
    <name evidence="1" type="ORF">EWH70_02760</name>
</gene>
<name>A0A4V2EMR3_9PSEU</name>
<proteinExistence type="predicted"/>
<dbReference type="AlphaFoldDB" id="A0A4V2EMR3"/>